<feature type="region of interest" description="Disordered" evidence="3">
    <location>
        <begin position="1"/>
        <end position="23"/>
    </location>
</feature>
<evidence type="ECO:0000256" key="3">
    <source>
        <dbReference type="SAM" id="MobiDB-lite"/>
    </source>
</evidence>
<dbReference type="EMBL" id="AP014964">
    <property type="protein sequence ID" value="BAT04416.1"/>
    <property type="molecule type" value="Genomic_DNA"/>
</dbReference>
<feature type="domain" description="MATH" evidence="5">
    <location>
        <begin position="26"/>
        <end position="165"/>
    </location>
</feature>
<dbReference type="Gene3D" id="3.30.710.10">
    <property type="entry name" value="Potassium Channel Kv1.1, Chain A"/>
    <property type="match status" value="1"/>
</dbReference>
<dbReference type="SMART" id="SM00061">
    <property type="entry name" value="MATH"/>
    <property type="match status" value="1"/>
</dbReference>
<evidence type="ECO:0000313" key="6">
    <source>
        <dbReference type="EMBL" id="BAT04416.1"/>
    </source>
</evidence>
<dbReference type="Pfam" id="PF24570">
    <property type="entry name" value="BACK_BPM_SPOP"/>
    <property type="match status" value="1"/>
</dbReference>
<dbReference type="OMA" id="GDKGTHE"/>
<dbReference type="Gramene" id="Os08t0228200-00">
    <property type="protein sequence ID" value="Os08t0228200-00"/>
    <property type="gene ID" value="Os08g0228200"/>
</dbReference>
<dbReference type="STRING" id="39947.A0A0P0XDF6"/>
<dbReference type="SMR" id="A0A0P0XDF6"/>
<comment type="similarity">
    <text evidence="2">Belongs to the Tdpoz family.</text>
</comment>
<reference evidence="6 7" key="3">
    <citation type="journal article" date="2013" name="Rice">
        <title>Improvement of the Oryza sativa Nipponbare reference genome using next generation sequence and optical map data.</title>
        <authorList>
            <person name="Kawahara Y."/>
            <person name="de la Bastide M."/>
            <person name="Hamilton J.P."/>
            <person name="Kanamori H."/>
            <person name="McCombie W.R."/>
            <person name="Ouyang S."/>
            <person name="Schwartz D.C."/>
            <person name="Tanaka T."/>
            <person name="Wu J."/>
            <person name="Zhou S."/>
            <person name="Childs K.L."/>
            <person name="Davidson R.M."/>
            <person name="Lin H."/>
            <person name="Quesada-Ocampo L."/>
            <person name="Vaillancourt B."/>
            <person name="Sakai H."/>
            <person name="Lee S.S."/>
            <person name="Kim J."/>
            <person name="Numa H."/>
            <person name="Itoh T."/>
            <person name="Buell C.R."/>
            <person name="Matsumoto T."/>
        </authorList>
    </citation>
    <scope>NUCLEOTIDE SEQUENCE [LARGE SCALE GENOMIC DNA]</scope>
    <source>
        <strain evidence="7">cv. Nipponbare</strain>
    </source>
</reference>
<dbReference type="PANTHER" id="PTHR26379:SF474">
    <property type="entry name" value="OS08G0228200 PROTEIN"/>
    <property type="match status" value="1"/>
</dbReference>
<dbReference type="AlphaFoldDB" id="A0A0P0XDF6"/>
<dbReference type="PANTHER" id="PTHR26379">
    <property type="entry name" value="BTB/POZ AND MATH DOMAIN-CONTAINING PROTEIN 1"/>
    <property type="match status" value="1"/>
</dbReference>
<dbReference type="FunCoup" id="A0A0P0XDF6">
    <property type="interactions" value="583"/>
</dbReference>
<reference evidence="6 7" key="2">
    <citation type="journal article" date="2013" name="Plant Cell Physiol.">
        <title>Rice Annotation Project Database (RAP-DB): an integrative and interactive database for rice genomics.</title>
        <authorList>
            <person name="Sakai H."/>
            <person name="Lee S.S."/>
            <person name="Tanaka T."/>
            <person name="Numa H."/>
            <person name="Kim J."/>
            <person name="Kawahara Y."/>
            <person name="Wakimoto H."/>
            <person name="Yang C.C."/>
            <person name="Iwamoto M."/>
            <person name="Abe T."/>
            <person name="Yamada Y."/>
            <person name="Muto A."/>
            <person name="Inokuchi H."/>
            <person name="Ikemura T."/>
            <person name="Matsumoto T."/>
            <person name="Sasaki T."/>
            <person name="Itoh T."/>
        </authorList>
    </citation>
    <scope>NUCLEOTIDE SEQUENCE [LARGE SCALE GENOMIC DNA]</scope>
    <source>
        <strain evidence="7">cv. Nipponbare</strain>
    </source>
</reference>
<keyword evidence="7" id="KW-1185">Reference proteome</keyword>
<dbReference type="InterPro" id="IPR011333">
    <property type="entry name" value="SKP1/BTB/POZ_sf"/>
</dbReference>
<evidence type="ECO:0000256" key="2">
    <source>
        <dbReference type="ARBA" id="ARBA00010846"/>
    </source>
</evidence>
<dbReference type="PROSITE" id="PS50097">
    <property type="entry name" value="BTB"/>
    <property type="match status" value="1"/>
</dbReference>
<dbReference type="SMART" id="SM00225">
    <property type="entry name" value="BTB"/>
    <property type="match status" value="1"/>
</dbReference>
<dbReference type="PaxDb" id="39947-A0A0P0XDF6"/>
<dbReference type="InterPro" id="IPR000210">
    <property type="entry name" value="BTB/POZ_dom"/>
</dbReference>
<comment type="pathway">
    <text evidence="1">Protein modification; protein ubiquitination.</text>
</comment>
<dbReference type="Pfam" id="PF00651">
    <property type="entry name" value="BTB"/>
    <property type="match status" value="1"/>
</dbReference>
<accession>A0A0P0XDF6</accession>
<dbReference type="InParanoid" id="A0A0P0XDF6"/>
<dbReference type="Gene3D" id="2.60.210.10">
    <property type="entry name" value="Apoptosis, Tumor Necrosis Factor Receptor Associated Protein 2, Chain A"/>
    <property type="match status" value="1"/>
</dbReference>
<dbReference type="eggNOG" id="KOG1987">
    <property type="taxonomic scope" value="Eukaryota"/>
</dbReference>
<gene>
    <name evidence="6" type="ordered locus">Os08g0228200</name>
    <name evidence="6" type="ORF">OSNPB_080228200</name>
</gene>
<sequence length="417" mass="46421">MVASASRLRPSSTTRTASSCKPETARGTHVFTIHGYSLQAVDGAGSNKASFIRSAAFDVGGFDWCLRYYHNGNIESDDDYISVFLELMTKDAEVRTIFDIRMLDQYTDDSSCVLVSTTNNTRRVFGTTNFKSKCLVWGSKNFIRRSELEGSVYLRDDRLMIECNLTVIKTPLVKTEERAAMPGDIIHFQVPPTNLSRDLGKLLEDNVGADLSFEVGGDVFPAHSVVLAARSPVFMAELYGPMRAKRGERIAIQDMQPVVFKALLHFMYTDSFSPAINDDLSRDERQELAKHLLVAADRYAVEGLKTICEKALCMSLSVDNVATIVALADQHNCGRLKEACVKFIASSNRLDDVVETEGSEGQHKPSTSSLWGGMRKTGTWQHETLEATSTKRTRQQRVPLKAGVFETLARTTRDFQD</sequence>
<dbReference type="InterPro" id="IPR045005">
    <property type="entry name" value="BPM1-6"/>
</dbReference>
<dbReference type="SUPFAM" id="SSF49599">
    <property type="entry name" value="TRAF domain-like"/>
    <property type="match status" value="1"/>
</dbReference>
<dbReference type="GO" id="GO:0016567">
    <property type="term" value="P:protein ubiquitination"/>
    <property type="evidence" value="ECO:0007669"/>
    <property type="project" value="InterPro"/>
</dbReference>
<dbReference type="InterPro" id="IPR002083">
    <property type="entry name" value="MATH/TRAF_dom"/>
</dbReference>
<dbReference type="PROSITE" id="PS50144">
    <property type="entry name" value="MATH"/>
    <property type="match status" value="1"/>
</dbReference>
<dbReference type="InterPro" id="IPR056423">
    <property type="entry name" value="BACK_BPM_SPOP"/>
</dbReference>
<feature type="region of interest" description="Disordered" evidence="3">
    <location>
        <begin position="354"/>
        <end position="375"/>
    </location>
</feature>
<proteinExistence type="inferred from homology"/>
<dbReference type="Gene3D" id="6.10.250.3030">
    <property type="match status" value="1"/>
</dbReference>
<evidence type="ECO:0000256" key="1">
    <source>
        <dbReference type="ARBA" id="ARBA00004906"/>
    </source>
</evidence>
<evidence type="ECO:0000259" key="4">
    <source>
        <dbReference type="PROSITE" id="PS50097"/>
    </source>
</evidence>
<evidence type="ECO:0000313" key="7">
    <source>
        <dbReference type="Proteomes" id="UP000059680"/>
    </source>
</evidence>
<dbReference type="Pfam" id="PF22486">
    <property type="entry name" value="MATH_2"/>
    <property type="match status" value="1"/>
</dbReference>
<feature type="compositionally biased region" description="Polar residues" evidence="3">
    <location>
        <begin position="9"/>
        <end position="21"/>
    </location>
</feature>
<protein>
    <submittedName>
        <fullName evidence="6">Os08g0228200 protein</fullName>
    </submittedName>
</protein>
<dbReference type="InterPro" id="IPR008974">
    <property type="entry name" value="TRAF-like"/>
</dbReference>
<name>A0A0P0XDF6_ORYSJ</name>
<evidence type="ECO:0000259" key="5">
    <source>
        <dbReference type="PROSITE" id="PS50144"/>
    </source>
</evidence>
<reference evidence="7" key="1">
    <citation type="journal article" date="2005" name="Nature">
        <title>The map-based sequence of the rice genome.</title>
        <authorList>
            <consortium name="International rice genome sequencing project (IRGSP)"/>
            <person name="Matsumoto T."/>
            <person name="Wu J."/>
            <person name="Kanamori H."/>
            <person name="Katayose Y."/>
            <person name="Fujisawa M."/>
            <person name="Namiki N."/>
            <person name="Mizuno H."/>
            <person name="Yamamoto K."/>
            <person name="Antonio B.A."/>
            <person name="Baba T."/>
            <person name="Sakata K."/>
            <person name="Nagamura Y."/>
            <person name="Aoki H."/>
            <person name="Arikawa K."/>
            <person name="Arita K."/>
            <person name="Bito T."/>
            <person name="Chiden Y."/>
            <person name="Fujitsuka N."/>
            <person name="Fukunaka R."/>
            <person name="Hamada M."/>
            <person name="Harada C."/>
            <person name="Hayashi A."/>
            <person name="Hijishita S."/>
            <person name="Honda M."/>
            <person name="Hosokawa S."/>
            <person name="Ichikawa Y."/>
            <person name="Idonuma A."/>
            <person name="Iijima M."/>
            <person name="Ikeda M."/>
            <person name="Ikeno M."/>
            <person name="Ito K."/>
            <person name="Ito S."/>
            <person name="Ito T."/>
            <person name="Ito Y."/>
            <person name="Ito Y."/>
            <person name="Iwabuchi A."/>
            <person name="Kamiya K."/>
            <person name="Karasawa W."/>
            <person name="Kurita K."/>
            <person name="Katagiri S."/>
            <person name="Kikuta A."/>
            <person name="Kobayashi H."/>
            <person name="Kobayashi N."/>
            <person name="Machita K."/>
            <person name="Maehara T."/>
            <person name="Masukawa M."/>
            <person name="Mizubayashi T."/>
            <person name="Mukai Y."/>
            <person name="Nagasaki H."/>
            <person name="Nagata Y."/>
            <person name="Naito S."/>
            <person name="Nakashima M."/>
            <person name="Nakama Y."/>
            <person name="Nakamichi Y."/>
            <person name="Nakamura M."/>
            <person name="Meguro A."/>
            <person name="Negishi M."/>
            <person name="Ohta I."/>
            <person name="Ohta T."/>
            <person name="Okamoto M."/>
            <person name="Ono N."/>
            <person name="Saji S."/>
            <person name="Sakaguchi M."/>
            <person name="Sakai K."/>
            <person name="Shibata M."/>
            <person name="Shimokawa T."/>
            <person name="Song J."/>
            <person name="Takazaki Y."/>
            <person name="Terasawa K."/>
            <person name="Tsugane M."/>
            <person name="Tsuji K."/>
            <person name="Ueda S."/>
            <person name="Waki K."/>
            <person name="Yamagata H."/>
            <person name="Yamamoto M."/>
            <person name="Yamamoto S."/>
            <person name="Yamane H."/>
            <person name="Yoshiki S."/>
            <person name="Yoshihara R."/>
            <person name="Yukawa K."/>
            <person name="Zhong H."/>
            <person name="Yano M."/>
            <person name="Yuan Q."/>
            <person name="Ouyang S."/>
            <person name="Liu J."/>
            <person name="Jones K.M."/>
            <person name="Gansberger K."/>
            <person name="Moffat K."/>
            <person name="Hill J."/>
            <person name="Bera J."/>
            <person name="Fadrosh D."/>
            <person name="Jin S."/>
            <person name="Johri S."/>
            <person name="Kim M."/>
            <person name="Overton L."/>
            <person name="Reardon M."/>
            <person name="Tsitrin T."/>
            <person name="Vuong H."/>
            <person name="Weaver B."/>
            <person name="Ciecko A."/>
            <person name="Tallon L."/>
            <person name="Jackson J."/>
            <person name="Pai G."/>
            <person name="Aken S.V."/>
            <person name="Utterback T."/>
            <person name="Reidmuller S."/>
            <person name="Feldblyum T."/>
            <person name="Hsiao J."/>
            <person name="Zismann V."/>
            <person name="Iobst S."/>
            <person name="de Vazeille A.R."/>
            <person name="Buell C.R."/>
            <person name="Ying K."/>
            <person name="Li Y."/>
            <person name="Lu T."/>
            <person name="Huang Y."/>
            <person name="Zhao Q."/>
            <person name="Feng Q."/>
            <person name="Zhang L."/>
            <person name="Zhu J."/>
            <person name="Weng Q."/>
            <person name="Mu J."/>
            <person name="Lu Y."/>
            <person name="Fan D."/>
            <person name="Liu Y."/>
            <person name="Guan J."/>
            <person name="Zhang Y."/>
            <person name="Yu S."/>
            <person name="Liu X."/>
            <person name="Zhang Y."/>
            <person name="Hong G."/>
            <person name="Han B."/>
            <person name="Choisne N."/>
            <person name="Demange N."/>
            <person name="Orjeda G."/>
            <person name="Samain S."/>
            <person name="Cattolico L."/>
            <person name="Pelletier E."/>
            <person name="Couloux A."/>
            <person name="Segurens B."/>
            <person name="Wincker P."/>
            <person name="D'Hont A."/>
            <person name="Scarpelli C."/>
            <person name="Weissenbach J."/>
            <person name="Salanoubat M."/>
            <person name="Quetier F."/>
            <person name="Yu Y."/>
            <person name="Kim H.R."/>
            <person name="Rambo T."/>
            <person name="Currie J."/>
            <person name="Collura K."/>
            <person name="Luo M."/>
            <person name="Yang T."/>
            <person name="Ammiraju J.S.S."/>
            <person name="Engler F."/>
            <person name="Soderlund C."/>
            <person name="Wing R.A."/>
            <person name="Palmer L.E."/>
            <person name="de la Bastide M."/>
            <person name="Spiegel L."/>
            <person name="Nascimento L."/>
            <person name="Zutavern T."/>
            <person name="O'Shaughnessy A."/>
            <person name="Dike S."/>
            <person name="Dedhia N."/>
            <person name="Preston R."/>
            <person name="Balija V."/>
            <person name="McCombie W.R."/>
            <person name="Chow T."/>
            <person name="Chen H."/>
            <person name="Chung M."/>
            <person name="Chen C."/>
            <person name="Shaw J."/>
            <person name="Wu H."/>
            <person name="Hsiao K."/>
            <person name="Chao Y."/>
            <person name="Chu M."/>
            <person name="Cheng C."/>
            <person name="Hour A."/>
            <person name="Lee P."/>
            <person name="Lin S."/>
            <person name="Lin Y."/>
            <person name="Liou J."/>
            <person name="Liu S."/>
            <person name="Hsing Y."/>
            <person name="Raghuvanshi S."/>
            <person name="Mohanty A."/>
            <person name="Bharti A.K."/>
            <person name="Gaur A."/>
            <person name="Gupta V."/>
            <person name="Kumar D."/>
            <person name="Ravi V."/>
            <person name="Vij S."/>
            <person name="Kapur A."/>
            <person name="Khurana P."/>
            <person name="Khurana P."/>
            <person name="Khurana J.P."/>
            <person name="Tyagi A.K."/>
            <person name="Gaikwad K."/>
            <person name="Singh A."/>
            <person name="Dalal V."/>
            <person name="Srivastava S."/>
            <person name="Dixit A."/>
            <person name="Pal A.K."/>
            <person name="Ghazi I.A."/>
            <person name="Yadav M."/>
            <person name="Pandit A."/>
            <person name="Bhargava A."/>
            <person name="Sureshbabu K."/>
            <person name="Batra K."/>
            <person name="Sharma T.R."/>
            <person name="Mohapatra T."/>
            <person name="Singh N.K."/>
            <person name="Messing J."/>
            <person name="Nelson A.B."/>
            <person name="Fuks G."/>
            <person name="Kavchok S."/>
            <person name="Keizer G."/>
            <person name="Linton E."/>
            <person name="Llaca V."/>
            <person name="Song R."/>
            <person name="Tanyolac B."/>
            <person name="Young S."/>
            <person name="Ho-Il K."/>
            <person name="Hahn J.H."/>
            <person name="Sangsakoo G."/>
            <person name="Vanavichit A."/>
            <person name="de Mattos Luiz.A.T."/>
            <person name="Zimmer P.D."/>
            <person name="Malone G."/>
            <person name="Dellagostin O."/>
            <person name="de Oliveira A.C."/>
            <person name="Bevan M."/>
            <person name="Bancroft I."/>
            <person name="Minx P."/>
            <person name="Cordum H."/>
            <person name="Wilson R."/>
            <person name="Cheng Z."/>
            <person name="Jin W."/>
            <person name="Jiang J."/>
            <person name="Leong S.A."/>
            <person name="Iwama H."/>
            <person name="Gojobori T."/>
            <person name="Itoh T."/>
            <person name="Niimura Y."/>
            <person name="Fujii Y."/>
            <person name="Habara T."/>
            <person name="Sakai H."/>
            <person name="Sato Y."/>
            <person name="Wilson G."/>
            <person name="Kumar K."/>
            <person name="McCouch S."/>
            <person name="Juretic N."/>
            <person name="Hoen D."/>
            <person name="Wright S."/>
            <person name="Bruskiewich R."/>
            <person name="Bureau T."/>
            <person name="Miyao A."/>
            <person name="Hirochika H."/>
            <person name="Nishikawa T."/>
            <person name="Kadowaki K."/>
            <person name="Sugiura M."/>
            <person name="Burr B."/>
            <person name="Sasaki T."/>
        </authorList>
    </citation>
    <scope>NUCLEOTIDE SEQUENCE [LARGE SCALE GENOMIC DNA]</scope>
    <source>
        <strain evidence="7">cv. Nipponbare</strain>
    </source>
</reference>
<organism evidence="6 7">
    <name type="scientific">Oryza sativa subsp. japonica</name>
    <name type="common">Rice</name>
    <dbReference type="NCBI Taxonomy" id="39947"/>
    <lineage>
        <taxon>Eukaryota</taxon>
        <taxon>Viridiplantae</taxon>
        <taxon>Streptophyta</taxon>
        <taxon>Embryophyta</taxon>
        <taxon>Tracheophyta</taxon>
        <taxon>Spermatophyta</taxon>
        <taxon>Magnoliopsida</taxon>
        <taxon>Liliopsida</taxon>
        <taxon>Poales</taxon>
        <taxon>Poaceae</taxon>
        <taxon>BOP clade</taxon>
        <taxon>Oryzoideae</taxon>
        <taxon>Oryzeae</taxon>
        <taxon>Oryzinae</taxon>
        <taxon>Oryza</taxon>
        <taxon>Oryza sativa</taxon>
    </lineage>
</organism>
<feature type="domain" description="BTB" evidence="4">
    <location>
        <begin position="209"/>
        <end position="276"/>
    </location>
</feature>
<dbReference type="SUPFAM" id="SSF54695">
    <property type="entry name" value="POZ domain"/>
    <property type="match status" value="1"/>
</dbReference>
<dbReference type="Proteomes" id="UP000059680">
    <property type="component" value="Chromosome 8"/>
</dbReference>
<dbReference type="CDD" id="cd00121">
    <property type="entry name" value="MATH"/>
    <property type="match status" value="1"/>
</dbReference>